<keyword evidence="4" id="KW-0812">Transmembrane</keyword>
<keyword evidence="4" id="KW-0472">Membrane</keyword>
<feature type="region of interest" description="Disordered" evidence="3">
    <location>
        <begin position="425"/>
        <end position="461"/>
    </location>
</feature>
<name>A0A409W803_9AGAR</name>
<feature type="transmembrane region" description="Helical" evidence="4">
    <location>
        <begin position="273"/>
        <end position="292"/>
    </location>
</feature>
<comment type="caution">
    <text evidence="5">The sequence shown here is derived from an EMBL/GenBank/DDBJ whole genome shotgun (WGS) entry which is preliminary data.</text>
</comment>
<sequence length="461" mass="49981">MPEAVSNAAPPLTGSQLSRAQWAFAFALVTSLFFTWGFAYGLLDVLNAHFQNVFGIDKTQSTLLQLAYFGAYLVFSPVAGIFAGIHLGLSLYSLGAVFFWPSARFAKYGGFVGCTFVIGCGLATLEVAANSYIAVLGTPQYASSRLNFSQGFQGVASFSGPLIASRWFFLGANENSLGTVQWVYLAVAGLGLVLNILFYFCHLPEIEEEAALYQIPVDGPQPEIEPFWKQYRCIFGFVAQTAYVGAQVGVASLAVNFMSEQGIGISESRASQLFSFCQMTFTAGRFIGVLILKFVDPALLLSIYSLACCAFSLAVALATGEAGVGCLFGLFFFESICYPCIFTLATKNLGVYTKQGSGLIVMGVGGGAWYPPAQGHVADTISTRRSYLVPFSGYVAMAIYAIGLVINQTVKGGFRLRNQEEDYIREKPSAEEERMTVESDRRSDEKEKQELEGSVEEVKSD</sequence>
<protein>
    <recommendedName>
        <fullName evidence="7">Major facilitator superfamily (MFS) profile domain-containing protein</fullName>
    </recommendedName>
</protein>
<evidence type="ECO:0000256" key="2">
    <source>
        <dbReference type="ARBA" id="ARBA00022475"/>
    </source>
</evidence>
<dbReference type="Gene3D" id="1.20.1250.20">
    <property type="entry name" value="MFS general substrate transporter like domains"/>
    <property type="match status" value="2"/>
</dbReference>
<dbReference type="GO" id="GO:0022857">
    <property type="term" value="F:transmembrane transporter activity"/>
    <property type="evidence" value="ECO:0007669"/>
    <property type="project" value="InterPro"/>
</dbReference>
<feature type="transmembrane region" description="Helical" evidence="4">
    <location>
        <begin position="20"/>
        <end position="43"/>
    </location>
</feature>
<dbReference type="SUPFAM" id="SSF103473">
    <property type="entry name" value="MFS general substrate transporter"/>
    <property type="match status" value="1"/>
</dbReference>
<feature type="transmembrane region" description="Helical" evidence="4">
    <location>
        <begin position="108"/>
        <end position="129"/>
    </location>
</feature>
<evidence type="ECO:0000256" key="1">
    <source>
        <dbReference type="ARBA" id="ARBA00004429"/>
    </source>
</evidence>
<evidence type="ECO:0000256" key="3">
    <source>
        <dbReference type="SAM" id="MobiDB-lite"/>
    </source>
</evidence>
<feature type="transmembrane region" description="Helical" evidence="4">
    <location>
        <begin position="298"/>
        <end position="317"/>
    </location>
</feature>
<keyword evidence="6" id="KW-1185">Reference proteome</keyword>
<dbReference type="InterPro" id="IPR011701">
    <property type="entry name" value="MFS"/>
</dbReference>
<evidence type="ECO:0000256" key="4">
    <source>
        <dbReference type="SAM" id="Phobius"/>
    </source>
</evidence>
<keyword evidence="2" id="KW-1003">Cell membrane</keyword>
<feature type="transmembrane region" description="Helical" evidence="4">
    <location>
        <begin position="387"/>
        <end position="407"/>
    </location>
</feature>
<feature type="transmembrane region" description="Helical" evidence="4">
    <location>
        <begin position="182"/>
        <end position="201"/>
    </location>
</feature>
<feature type="transmembrane region" description="Helical" evidence="4">
    <location>
        <begin position="324"/>
        <end position="345"/>
    </location>
</feature>
<evidence type="ECO:0000313" key="6">
    <source>
        <dbReference type="Proteomes" id="UP000284706"/>
    </source>
</evidence>
<dbReference type="STRING" id="231916.A0A409W803"/>
<proteinExistence type="predicted"/>
<dbReference type="Pfam" id="PF07690">
    <property type="entry name" value="MFS_1"/>
    <property type="match status" value="1"/>
</dbReference>
<reference evidence="5 6" key="1">
    <citation type="journal article" date="2018" name="Evol. Lett.">
        <title>Horizontal gene cluster transfer increased hallucinogenic mushroom diversity.</title>
        <authorList>
            <person name="Reynolds H.T."/>
            <person name="Vijayakumar V."/>
            <person name="Gluck-Thaler E."/>
            <person name="Korotkin H.B."/>
            <person name="Matheny P.B."/>
            <person name="Slot J.C."/>
        </authorList>
    </citation>
    <scope>NUCLEOTIDE SEQUENCE [LARGE SCALE GENOMIC DNA]</scope>
    <source>
        <strain evidence="5 6">SRW20</strain>
    </source>
</reference>
<dbReference type="GO" id="GO:0005886">
    <property type="term" value="C:plasma membrane"/>
    <property type="evidence" value="ECO:0007669"/>
    <property type="project" value="UniProtKB-SubCell"/>
</dbReference>
<gene>
    <name evidence="5" type="ORF">CVT26_007953</name>
</gene>
<feature type="transmembrane region" description="Helical" evidence="4">
    <location>
        <begin position="150"/>
        <end position="170"/>
    </location>
</feature>
<dbReference type="AlphaFoldDB" id="A0A409W803"/>
<evidence type="ECO:0008006" key="7">
    <source>
        <dbReference type="Google" id="ProtNLM"/>
    </source>
</evidence>
<dbReference type="PANTHER" id="PTHR43702">
    <property type="entry name" value="L-FUCOSE-PROTON SYMPORTER"/>
    <property type="match status" value="1"/>
</dbReference>
<accession>A0A409W803</accession>
<dbReference type="EMBL" id="NHYE01005336">
    <property type="protein sequence ID" value="PPQ74493.1"/>
    <property type="molecule type" value="Genomic_DNA"/>
</dbReference>
<organism evidence="5 6">
    <name type="scientific">Gymnopilus dilepis</name>
    <dbReference type="NCBI Taxonomy" id="231916"/>
    <lineage>
        <taxon>Eukaryota</taxon>
        <taxon>Fungi</taxon>
        <taxon>Dikarya</taxon>
        <taxon>Basidiomycota</taxon>
        <taxon>Agaricomycotina</taxon>
        <taxon>Agaricomycetes</taxon>
        <taxon>Agaricomycetidae</taxon>
        <taxon>Agaricales</taxon>
        <taxon>Agaricineae</taxon>
        <taxon>Hymenogastraceae</taxon>
        <taxon>Gymnopilus</taxon>
    </lineage>
</organism>
<dbReference type="InterPro" id="IPR036259">
    <property type="entry name" value="MFS_trans_sf"/>
</dbReference>
<dbReference type="OrthoDB" id="546893at2759"/>
<feature type="transmembrane region" description="Helical" evidence="4">
    <location>
        <begin position="63"/>
        <end position="88"/>
    </location>
</feature>
<dbReference type="PANTHER" id="PTHR43702:SF3">
    <property type="entry name" value="PROTEIN TSGA"/>
    <property type="match status" value="1"/>
</dbReference>
<comment type="subcellular location">
    <subcellularLocation>
        <location evidence="1">Cell inner membrane</location>
        <topology evidence="1">Multi-pass membrane protein</topology>
    </subcellularLocation>
</comment>
<dbReference type="InParanoid" id="A0A409W803"/>
<keyword evidence="4" id="KW-1133">Transmembrane helix</keyword>
<dbReference type="InterPro" id="IPR050375">
    <property type="entry name" value="MFS_TsgA-like"/>
</dbReference>
<evidence type="ECO:0000313" key="5">
    <source>
        <dbReference type="EMBL" id="PPQ74493.1"/>
    </source>
</evidence>
<dbReference type="Proteomes" id="UP000284706">
    <property type="component" value="Unassembled WGS sequence"/>
</dbReference>